<evidence type="ECO:0000256" key="1">
    <source>
        <dbReference type="SAM" id="Phobius"/>
    </source>
</evidence>
<protein>
    <submittedName>
        <fullName evidence="3">Uncharacterized protein</fullName>
    </submittedName>
</protein>
<proteinExistence type="predicted"/>
<dbReference type="EMBL" id="HBFR01008644">
    <property type="protein sequence ID" value="CAD8879055.1"/>
    <property type="molecule type" value="Transcribed_RNA"/>
</dbReference>
<feature type="transmembrane region" description="Helical" evidence="1">
    <location>
        <begin position="49"/>
        <end position="71"/>
    </location>
</feature>
<keyword evidence="1" id="KW-0812">Transmembrane</keyword>
<keyword evidence="1" id="KW-0472">Membrane</keyword>
<gene>
    <name evidence="2" type="ORF">CHYS00102_LOCUS6239</name>
    <name evidence="3" type="ORF">CHYS00102_LOCUS6240</name>
    <name evidence="4" type="ORF">CHYS00102_LOCUS6243</name>
</gene>
<keyword evidence="1" id="KW-1133">Transmembrane helix</keyword>
<accession>A0A6U5EG12</accession>
<dbReference type="EMBL" id="HBFR01008648">
    <property type="protein sequence ID" value="CAD8879059.1"/>
    <property type="molecule type" value="Transcribed_RNA"/>
</dbReference>
<sequence>MIETTPSATSMFHRAFSQKLETDDRSPIVTFELPISGDSYGILLPNVGFWIQLIATVVVGGVFLSIISLAMHTFVVERRNTATAYLVGWGAVVPACILGPISILEFLDIRNLMLRFIIGCILPPITVYKCISSEKNVVVKFSFVKMYSQSAFFRLFWKIKSI</sequence>
<evidence type="ECO:0000313" key="3">
    <source>
        <dbReference type="EMBL" id="CAD8879056.1"/>
    </source>
</evidence>
<organism evidence="3">
    <name type="scientific">Corethron hystrix</name>
    <dbReference type="NCBI Taxonomy" id="216773"/>
    <lineage>
        <taxon>Eukaryota</taxon>
        <taxon>Sar</taxon>
        <taxon>Stramenopiles</taxon>
        <taxon>Ochrophyta</taxon>
        <taxon>Bacillariophyta</taxon>
        <taxon>Coscinodiscophyceae</taxon>
        <taxon>Corethrophycidae</taxon>
        <taxon>Corethrales</taxon>
        <taxon>Corethraceae</taxon>
        <taxon>Corethron</taxon>
    </lineage>
</organism>
<name>A0A6U5EG12_9STRA</name>
<evidence type="ECO:0000313" key="2">
    <source>
        <dbReference type="EMBL" id="CAD8879055.1"/>
    </source>
</evidence>
<reference evidence="3" key="1">
    <citation type="submission" date="2021-01" db="EMBL/GenBank/DDBJ databases">
        <authorList>
            <person name="Corre E."/>
            <person name="Pelletier E."/>
            <person name="Niang G."/>
            <person name="Scheremetjew M."/>
            <person name="Finn R."/>
            <person name="Kale V."/>
            <person name="Holt S."/>
            <person name="Cochrane G."/>
            <person name="Meng A."/>
            <person name="Brown T."/>
            <person name="Cohen L."/>
        </authorList>
    </citation>
    <scope>NUCLEOTIDE SEQUENCE</scope>
    <source>
        <strain evidence="3">308</strain>
    </source>
</reference>
<dbReference type="AlphaFoldDB" id="A0A6U5EG12"/>
<feature type="transmembrane region" description="Helical" evidence="1">
    <location>
        <begin position="83"/>
        <end position="106"/>
    </location>
</feature>
<evidence type="ECO:0000313" key="4">
    <source>
        <dbReference type="EMBL" id="CAD8879059.1"/>
    </source>
</evidence>
<dbReference type="EMBL" id="HBFR01008645">
    <property type="protein sequence ID" value="CAD8879056.1"/>
    <property type="molecule type" value="Transcribed_RNA"/>
</dbReference>